<accession>A0A4R0RTX3</accession>
<dbReference type="EMBL" id="RWJN01000105">
    <property type="protein sequence ID" value="TCD67228.1"/>
    <property type="molecule type" value="Genomic_DNA"/>
</dbReference>
<evidence type="ECO:0000313" key="2">
    <source>
        <dbReference type="Proteomes" id="UP000292702"/>
    </source>
</evidence>
<evidence type="ECO:0000313" key="1">
    <source>
        <dbReference type="EMBL" id="TCD67228.1"/>
    </source>
</evidence>
<reference evidence="1 2" key="1">
    <citation type="submission" date="2018-11" db="EMBL/GenBank/DDBJ databases">
        <title>Genome assembly of Steccherinum ochraceum LE-BIN_3174, the white-rot fungus of the Steccherinaceae family (The Residual Polyporoid clade, Polyporales, Basidiomycota).</title>
        <authorList>
            <person name="Fedorova T.V."/>
            <person name="Glazunova O.A."/>
            <person name="Landesman E.O."/>
            <person name="Moiseenko K.V."/>
            <person name="Psurtseva N.V."/>
            <person name="Savinova O.S."/>
            <person name="Shakhova N.V."/>
            <person name="Tyazhelova T.V."/>
            <person name="Vasina D.V."/>
        </authorList>
    </citation>
    <scope>NUCLEOTIDE SEQUENCE [LARGE SCALE GENOMIC DNA]</scope>
    <source>
        <strain evidence="1 2">LE-BIN_3174</strain>
    </source>
</reference>
<keyword evidence="2" id="KW-1185">Reference proteome</keyword>
<dbReference type="AlphaFoldDB" id="A0A4R0RTX3"/>
<proteinExistence type="predicted"/>
<sequence length="296" mass="33710">MARFKPSTEVVLRSRADFIALPRTDSYRNSIQELTISPTSLMDQGWVTAALRILGPKLVNLNVLELDNLDLDARHPDFYKIWLLIRRQGRRLIVGRMFNISPSRMAYLLQGCDVDMHISNLESWPIHGSVYNSSLSSANNLRGCTFSMCHKELAAPSSTRPLVVKITLERPKVSEWHHLLHLVSALAAVYSHHLWDLRLMYQDHSGEPTLYDHHFFSSLLQPLSSLHTLRLDTFSFSPPGHLDRGLGSTTHLQCLELFNASLDRRQVAWLWTILKFRKLVVAGPVAKFEGSPRSAH</sequence>
<organism evidence="1 2">
    <name type="scientific">Steccherinum ochraceum</name>
    <dbReference type="NCBI Taxonomy" id="92696"/>
    <lineage>
        <taxon>Eukaryota</taxon>
        <taxon>Fungi</taxon>
        <taxon>Dikarya</taxon>
        <taxon>Basidiomycota</taxon>
        <taxon>Agaricomycotina</taxon>
        <taxon>Agaricomycetes</taxon>
        <taxon>Polyporales</taxon>
        <taxon>Steccherinaceae</taxon>
        <taxon>Steccherinum</taxon>
    </lineage>
</organism>
<protein>
    <recommendedName>
        <fullName evidence="3">F-box domain-containing protein</fullName>
    </recommendedName>
</protein>
<gene>
    <name evidence="1" type="ORF">EIP91_000357</name>
</gene>
<name>A0A4R0RTX3_9APHY</name>
<comment type="caution">
    <text evidence="1">The sequence shown here is derived from an EMBL/GenBank/DDBJ whole genome shotgun (WGS) entry which is preliminary data.</text>
</comment>
<evidence type="ECO:0008006" key="3">
    <source>
        <dbReference type="Google" id="ProtNLM"/>
    </source>
</evidence>
<dbReference type="Proteomes" id="UP000292702">
    <property type="component" value="Unassembled WGS sequence"/>
</dbReference>